<comment type="caution">
    <text evidence="2">The sequence shown here is derived from an EMBL/GenBank/DDBJ whole genome shotgun (WGS) entry which is preliminary data.</text>
</comment>
<evidence type="ECO:0000313" key="3">
    <source>
        <dbReference type="Proteomes" id="UP000286246"/>
    </source>
</evidence>
<dbReference type="Proteomes" id="UP000286246">
    <property type="component" value="Unassembled WGS sequence"/>
</dbReference>
<dbReference type="Gene3D" id="3.30.530.20">
    <property type="match status" value="1"/>
</dbReference>
<proteinExistence type="predicted"/>
<dbReference type="SUPFAM" id="SSF55961">
    <property type="entry name" value="Bet v1-like"/>
    <property type="match status" value="1"/>
</dbReference>
<organism evidence="2 3">
    <name type="scientific">Sphingobacterium detergens</name>
    <dbReference type="NCBI Taxonomy" id="1145106"/>
    <lineage>
        <taxon>Bacteria</taxon>
        <taxon>Pseudomonadati</taxon>
        <taxon>Bacteroidota</taxon>
        <taxon>Sphingobacteriia</taxon>
        <taxon>Sphingobacteriales</taxon>
        <taxon>Sphingobacteriaceae</taxon>
        <taxon>Sphingobacterium</taxon>
    </lineage>
</organism>
<name>A0A420B6C7_SPHD1</name>
<keyword evidence="3" id="KW-1185">Reference proteome</keyword>
<evidence type="ECO:0000256" key="1">
    <source>
        <dbReference type="SAM" id="SignalP"/>
    </source>
</evidence>
<accession>A0A420B6C7</accession>
<keyword evidence="1" id="KW-0732">Signal</keyword>
<feature type="chain" id="PRO_5019116008" description="Polyketide cyclase/dehydrase/lipid transport protein" evidence="1">
    <location>
        <begin position="26"/>
        <end position="181"/>
    </location>
</feature>
<sequence length="181" mass="20380">MKRILFMLVLLVSVAMQGKAQMATAAVVSWDIDRRIEVPVARDSVWSLLKNNGLVAVLSNGYVKSMVNKGTELPIAREVTFKDGSKRDELLKQLEEQHRFLVYTIEKDALPTGLKAVQVAIFTKEKGDDSTEINWMVKLDGDSGAKKKYIETLNAEIEQYATGFRNYLTSKPKVIQAVRMQ</sequence>
<dbReference type="RefSeq" id="WP_147420401.1">
    <property type="nucleotide sequence ID" value="NZ_RAPY01000002.1"/>
</dbReference>
<evidence type="ECO:0008006" key="4">
    <source>
        <dbReference type="Google" id="ProtNLM"/>
    </source>
</evidence>
<dbReference type="OrthoDB" id="709510at2"/>
<gene>
    <name evidence="2" type="ORF">DFQ12_2564</name>
</gene>
<feature type="signal peptide" evidence="1">
    <location>
        <begin position="1"/>
        <end position="25"/>
    </location>
</feature>
<dbReference type="InterPro" id="IPR023393">
    <property type="entry name" value="START-like_dom_sf"/>
</dbReference>
<dbReference type="AlphaFoldDB" id="A0A420B6C7"/>
<evidence type="ECO:0000313" key="2">
    <source>
        <dbReference type="EMBL" id="RKE52330.1"/>
    </source>
</evidence>
<protein>
    <recommendedName>
        <fullName evidence="4">Polyketide cyclase/dehydrase/lipid transport protein</fullName>
    </recommendedName>
</protein>
<dbReference type="EMBL" id="RAPY01000002">
    <property type="protein sequence ID" value="RKE52330.1"/>
    <property type="molecule type" value="Genomic_DNA"/>
</dbReference>
<reference evidence="2 3" key="1">
    <citation type="submission" date="2018-09" db="EMBL/GenBank/DDBJ databases">
        <title>Genomic Encyclopedia of Type Strains, Phase III (KMG-III): the genomes of soil and plant-associated and newly described type strains.</title>
        <authorList>
            <person name="Whitman W."/>
        </authorList>
    </citation>
    <scope>NUCLEOTIDE SEQUENCE [LARGE SCALE GENOMIC DNA]</scope>
    <source>
        <strain evidence="2 3">CECT 7938</strain>
    </source>
</reference>